<evidence type="ECO:0000313" key="2">
    <source>
        <dbReference type="EMBL" id="MBK3332162.1"/>
    </source>
</evidence>
<feature type="region of interest" description="Disordered" evidence="1">
    <location>
        <begin position="79"/>
        <end position="119"/>
    </location>
</feature>
<sequence length="165" mass="20024">MQQPANQPPSQTNPSNLPQNQANSSSANNEIKQLIEQIKSAPANEKYIYMNKLKDALREMSEHQRKEVIEKLTEELMEGHEHHEHMDEHEHDRYYEDREHHEEYEEHERYESHEEMYEKSYEDYEKTEHLYENSTEDRMGSYEERSSEINSSDIYERTIEKEEDD</sequence>
<feature type="compositionally biased region" description="Low complexity" evidence="1">
    <location>
        <begin position="13"/>
        <end position="29"/>
    </location>
</feature>
<evidence type="ECO:0000256" key="1">
    <source>
        <dbReference type="SAM" id="MobiDB-lite"/>
    </source>
</evidence>
<organism evidence="2 3">
    <name type="scientific">Persephonella atlantica</name>
    <dbReference type="NCBI Taxonomy" id="2699429"/>
    <lineage>
        <taxon>Bacteria</taxon>
        <taxon>Pseudomonadati</taxon>
        <taxon>Aquificota</taxon>
        <taxon>Aquificia</taxon>
        <taxon>Aquificales</taxon>
        <taxon>Hydrogenothermaceae</taxon>
        <taxon>Persephonella</taxon>
    </lineage>
</organism>
<evidence type="ECO:0000313" key="3">
    <source>
        <dbReference type="Proteomes" id="UP000772812"/>
    </source>
</evidence>
<dbReference type="RefSeq" id="WP_200673546.1">
    <property type="nucleotide sequence ID" value="NZ_JAACYA010000001.1"/>
</dbReference>
<feature type="compositionally biased region" description="Basic and acidic residues" evidence="1">
    <location>
        <begin position="154"/>
        <end position="165"/>
    </location>
</feature>
<comment type="caution">
    <text evidence="2">The sequence shown here is derived from an EMBL/GenBank/DDBJ whole genome shotgun (WGS) entry which is preliminary data.</text>
</comment>
<reference evidence="2 3" key="1">
    <citation type="journal article" date="2021" name="Syst. Appl. Microbiol.">
        <title>Persephonella atlantica sp. nov.: How to adapt to physico-chemical gradients in high temperature hydrothermal habitats.</title>
        <authorList>
            <person name="Francois D.X."/>
            <person name="Godfroy A."/>
            <person name="Mathien C."/>
            <person name="Aube J."/>
            <person name="Cathalot C."/>
            <person name="Lesongeur F."/>
            <person name="L'Haridon S."/>
            <person name="Philippon X."/>
            <person name="Roussel E.G."/>
        </authorList>
    </citation>
    <scope>NUCLEOTIDE SEQUENCE [LARGE SCALE GENOMIC DNA]</scope>
    <source>
        <strain evidence="2 3">MO1340</strain>
    </source>
</reference>
<feature type="region of interest" description="Disordered" evidence="1">
    <location>
        <begin position="1"/>
        <end position="36"/>
    </location>
</feature>
<proteinExistence type="predicted"/>
<keyword evidence="3" id="KW-1185">Reference proteome</keyword>
<dbReference type="Proteomes" id="UP000772812">
    <property type="component" value="Unassembled WGS sequence"/>
</dbReference>
<feature type="compositionally biased region" description="Polar residues" evidence="1">
    <location>
        <begin position="1"/>
        <end position="12"/>
    </location>
</feature>
<name>A0ABS1GGU8_9AQUI</name>
<dbReference type="EMBL" id="JAACYA010000001">
    <property type="protein sequence ID" value="MBK3332162.1"/>
    <property type="molecule type" value="Genomic_DNA"/>
</dbReference>
<protein>
    <submittedName>
        <fullName evidence="2">Uncharacterized protein</fullName>
    </submittedName>
</protein>
<accession>A0ABS1GGU8</accession>
<feature type="compositionally biased region" description="Basic and acidic residues" evidence="1">
    <location>
        <begin position="131"/>
        <end position="147"/>
    </location>
</feature>
<gene>
    <name evidence="2" type="ORF">GWK41_03650</name>
</gene>
<feature type="region of interest" description="Disordered" evidence="1">
    <location>
        <begin position="131"/>
        <end position="165"/>
    </location>
</feature>